<gene>
    <name evidence="3" type="ORF">I316_04259</name>
</gene>
<keyword evidence="4" id="KW-1185">Reference proteome</keyword>
<evidence type="ECO:0000256" key="2">
    <source>
        <dbReference type="SAM" id="MobiDB-lite"/>
    </source>
</evidence>
<feature type="region of interest" description="Disordered" evidence="2">
    <location>
        <begin position="187"/>
        <end position="245"/>
    </location>
</feature>
<protein>
    <submittedName>
        <fullName evidence="3">Uncharacterized protein</fullName>
    </submittedName>
</protein>
<feature type="compositionally biased region" description="Basic and acidic residues" evidence="2">
    <location>
        <begin position="22"/>
        <end position="44"/>
    </location>
</feature>
<evidence type="ECO:0000313" key="3">
    <source>
        <dbReference type="EMBL" id="OCF33917.1"/>
    </source>
</evidence>
<name>A0A1B9GSF2_9TREE</name>
<sequence length="455" mass="48321">MTSQLDPISDAAVASSPVPQDVSEHACDSAKFEDQVIKGEKEIASPEPPSSVQASAESTGIRASSGQEDESKAGADADADGAMIVSLLNELKDVREELALAQDTHNRSAGDLGTARRIVRELHHQLQLLLEKPRSSGGRGESAQAGPGISGDVVASLAYRLAEISVSREVFSAGKGEACCSSQIADKVSGQDQDHDGGDVIVSESGGTVSSPTAETGADASVSKLGHEQSNLVSSDPKTKTVKRPSEIKEEIGVIASSLLEEVDRASAASWRAASASTSADKMLASAEAKVKAEEGYEELDRVIASAMQHIDEADASDEARKLREEVQRREREEALKMMAWSEEYEKRLFNLEGVFEILTRRVEDLEQRMVAAARSAAETGGRGGVLDVGSDRGEIAQTDVDIVVGFCEEEDWSFGGSEQEQESIACEGADSSVESRLARLEGDFNGLSGRVDHI</sequence>
<feature type="region of interest" description="Disordered" evidence="2">
    <location>
        <begin position="1"/>
        <end position="78"/>
    </location>
</feature>
<dbReference type="EMBL" id="KI669502">
    <property type="protein sequence ID" value="OCF33917.1"/>
    <property type="molecule type" value="Genomic_DNA"/>
</dbReference>
<evidence type="ECO:0000256" key="1">
    <source>
        <dbReference type="SAM" id="Coils"/>
    </source>
</evidence>
<feature type="compositionally biased region" description="Polar residues" evidence="2">
    <location>
        <begin position="205"/>
        <end position="214"/>
    </location>
</feature>
<feature type="coiled-coil region" evidence="1">
    <location>
        <begin position="313"/>
        <end position="376"/>
    </location>
</feature>
<organism evidence="3 4">
    <name type="scientific">Kwoniella heveanensis BCC8398</name>
    <dbReference type="NCBI Taxonomy" id="1296120"/>
    <lineage>
        <taxon>Eukaryota</taxon>
        <taxon>Fungi</taxon>
        <taxon>Dikarya</taxon>
        <taxon>Basidiomycota</taxon>
        <taxon>Agaricomycotina</taxon>
        <taxon>Tremellomycetes</taxon>
        <taxon>Tremellales</taxon>
        <taxon>Cryptococcaceae</taxon>
        <taxon>Kwoniella</taxon>
    </lineage>
</organism>
<reference evidence="3 4" key="1">
    <citation type="submission" date="2013-07" db="EMBL/GenBank/DDBJ databases">
        <title>The Genome Sequence of Cryptococcus heveanensis BCC8398.</title>
        <authorList>
            <consortium name="The Broad Institute Genome Sequencing Platform"/>
            <person name="Cuomo C."/>
            <person name="Litvintseva A."/>
            <person name="Chen Y."/>
            <person name="Heitman J."/>
            <person name="Sun S."/>
            <person name="Springer D."/>
            <person name="Dromer F."/>
            <person name="Young S.K."/>
            <person name="Zeng Q."/>
            <person name="Gargeya S."/>
            <person name="Fitzgerald M."/>
            <person name="Abouelleil A."/>
            <person name="Alvarado L."/>
            <person name="Berlin A.M."/>
            <person name="Chapman S.B."/>
            <person name="Dewar J."/>
            <person name="Goldberg J."/>
            <person name="Griggs A."/>
            <person name="Gujja S."/>
            <person name="Hansen M."/>
            <person name="Howarth C."/>
            <person name="Imamovic A."/>
            <person name="Larimer J."/>
            <person name="McCowan C."/>
            <person name="Murphy C."/>
            <person name="Pearson M."/>
            <person name="Priest M."/>
            <person name="Roberts A."/>
            <person name="Saif S."/>
            <person name="Shea T."/>
            <person name="Sykes S."/>
            <person name="Wortman J."/>
            <person name="Nusbaum C."/>
            <person name="Birren B."/>
        </authorList>
    </citation>
    <scope>NUCLEOTIDE SEQUENCE [LARGE SCALE GENOMIC DNA]</scope>
    <source>
        <strain evidence="3 4">BCC8398</strain>
    </source>
</reference>
<dbReference type="Proteomes" id="UP000092666">
    <property type="component" value="Unassembled WGS sequence"/>
</dbReference>
<keyword evidence="1" id="KW-0175">Coiled coil</keyword>
<proteinExistence type="predicted"/>
<reference evidence="4" key="2">
    <citation type="submission" date="2013-12" db="EMBL/GenBank/DDBJ databases">
        <title>Evolution of pathogenesis and genome organization in the Tremellales.</title>
        <authorList>
            <person name="Cuomo C."/>
            <person name="Litvintseva A."/>
            <person name="Heitman J."/>
            <person name="Chen Y."/>
            <person name="Sun S."/>
            <person name="Springer D."/>
            <person name="Dromer F."/>
            <person name="Young S."/>
            <person name="Zeng Q."/>
            <person name="Chapman S."/>
            <person name="Gujja S."/>
            <person name="Saif S."/>
            <person name="Birren B."/>
        </authorList>
    </citation>
    <scope>NUCLEOTIDE SEQUENCE [LARGE SCALE GENOMIC DNA]</scope>
    <source>
        <strain evidence="4">BCC8398</strain>
    </source>
</reference>
<accession>A0A1B9GSF2</accession>
<dbReference type="AlphaFoldDB" id="A0A1B9GSF2"/>
<evidence type="ECO:0000313" key="4">
    <source>
        <dbReference type="Proteomes" id="UP000092666"/>
    </source>
</evidence>
<feature type="region of interest" description="Disordered" evidence="2">
    <location>
        <begin position="130"/>
        <end position="149"/>
    </location>
</feature>
<feature type="compositionally biased region" description="Polar residues" evidence="2">
    <location>
        <begin position="50"/>
        <end position="66"/>
    </location>
</feature>